<organism evidence="2 3">
    <name type="scientific">Pseudoalteromonas ulvae</name>
    <dbReference type="NCBI Taxonomy" id="107327"/>
    <lineage>
        <taxon>Bacteria</taxon>
        <taxon>Pseudomonadati</taxon>
        <taxon>Pseudomonadota</taxon>
        <taxon>Gammaproteobacteria</taxon>
        <taxon>Alteromonadales</taxon>
        <taxon>Pseudoalteromonadaceae</taxon>
        <taxon>Pseudoalteromonas</taxon>
    </lineage>
</organism>
<gene>
    <name evidence="2" type="ORF">B1199_11945</name>
</gene>
<dbReference type="Gene3D" id="3.30.530.20">
    <property type="match status" value="1"/>
</dbReference>
<comment type="caution">
    <text evidence="2">The sequence shown here is derived from an EMBL/GenBank/DDBJ whole genome shotgun (WGS) entry which is preliminary data.</text>
</comment>
<dbReference type="PANTHER" id="PTHR19308:SF14">
    <property type="entry name" value="START DOMAIN-CONTAINING PROTEIN"/>
    <property type="match status" value="1"/>
</dbReference>
<keyword evidence="3" id="KW-1185">Reference proteome</keyword>
<reference evidence="2 3" key="1">
    <citation type="submission" date="2017-02" db="EMBL/GenBank/DDBJ databases">
        <title>Pseudoalteromonas ulvae TC14 Genome.</title>
        <authorList>
            <person name="Molmeret M."/>
        </authorList>
    </citation>
    <scope>NUCLEOTIDE SEQUENCE [LARGE SCALE GENOMIC DNA]</scope>
    <source>
        <strain evidence="2">TC14</strain>
    </source>
</reference>
<dbReference type="InterPro" id="IPR002913">
    <property type="entry name" value="START_lipid-bd_dom"/>
</dbReference>
<dbReference type="InterPro" id="IPR023393">
    <property type="entry name" value="START-like_dom_sf"/>
</dbReference>
<evidence type="ECO:0000259" key="1">
    <source>
        <dbReference type="PROSITE" id="PS50848"/>
    </source>
</evidence>
<evidence type="ECO:0000313" key="3">
    <source>
        <dbReference type="Proteomes" id="UP000194841"/>
    </source>
</evidence>
<dbReference type="AlphaFoldDB" id="A0A244CRC6"/>
<accession>A0A244CRC6</accession>
<dbReference type="GO" id="GO:0005737">
    <property type="term" value="C:cytoplasm"/>
    <property type="evidence" value="ECO:0007669"/>
    <property type="project" value="UniProtKB-ARBA"/>
</dbReference>
<dbReference type="PANTHER" id="PTHR19308">
    <property type="entry name" value="PHOSPHATIDYLCHOLINE TRANSFER PROTEIN"/>
    <property type="match status" value="1"/>
</dbReference>
<dbReference type="EMBL" id="MWPV01000003">
    <property type="protein sequence ID" value="OUL57759.1"/>
    <property type="molecule type" value="Genomic_DNA"/>
</dbReference>
<sequence>MPRYFALLILLVWSNVYAEPLAWRPVTVKNGIALYQQAMPSGQVRIKAEFEATASVSNFMKVMQDTTQAPNWLDRAKIVTVLSHPSELEYIVYTEFFAPWPFKNRYMVTYSRYQFTANGRLDLQITDRHPSLAEFEQLNDVEHLVRLKDMAASWLVTPLDGEKVNIEYQASADPNGLLPDWLTNKLVLKSALTTLSQLKKTLENSKQ</sequence>
<dbReference type="PIRSF" id="PIRSF039033">
    <property type="entry name" value="START_dom"/>
    <property type="match status" value="1"/>
</dbReference>
<feature type="domain" description="START" evidence="1">
    <location>
        <begin position="23"/>
        <end position="207"/>
    </location>
</feature>
<name>A0A244CRC6_PSEDV</name>
<dbReference type="GO" id="GO:0008289">
    <property type="term" value="F:lipid binding"/>
    <property type="evidence" value="ECO:0007669"/>
    <property type="project" value="InterPro"/>
</dbReference>
<dbReference type="Pfam" id="PF01852">
    <property type="entry name" value="START"/>
    <property type="match status" value="1"/>
</dbReference>
<protein>
    <recommendedName>
        <fullName evidence="1">START domain-containing protein</fullName>
    </recommendedName>
</protein>
<dbReference type="PROSITE" id="PS50848">
    <property type="entry name" value="START"/>
    <property type="match status" value="1"/>
</dbReference>
<evidence type="ECO:0000313" key="2">
    <source>
        <dbReference type="EMBL" id="OUL57759.1"/>
    </source>
</evidence>
<dbReference type="InterPro" id="IPR051213">
    <property type="entry name" value="START_lipid_transfer"/>
</dbReference>
<dbReference type="SUPFAM" id="SSF55961">
    <property type="entry name" value="Bet v1-like"/>
    <property type="match status" value="1"/>
</dbReference>
<dbReference type="InterPro" id="IPR028347">
    <property type="entry name" value="START_dom_prot"/>
</dbReference>
<dbReference type="Proteomes" id="UP000194841">
    <property type="component" value="Unassembled WGS sequence"/>
</dbReference>
<proteinExistence type="predicted"/>